<feature type="transmembrane region" description="Helical" evidence="14">
    <location>
        <begin position="118"/>
        <end position="139"/>
    </location>
</feature>
<dbReference type="Pfam" id="PF03653">
    <property type="entry name" value="UPF0093"/>
    <property type="match status" value="1"/>
</dbReference>
<dbReference type="Proteomes" id="UP000570493">
    <property type="component" value="Unassembled WGS sequence"/>
</dbReference>
<evidence type="ECO:0000256" key="12">
    <source>
        <dbReference type="ARBA" id="ARBA00023136"/>
    </source>
</evidence>
<feature type="binding site" description="axial binding residue" evidence="14">
    <location>
        <position position="87"/>
    </location>
    <ligand>
        <name>heme</name>
        <dbReference type="ChEBI" id="CHEBI:30413"/>
    </ligand>
    <ligandPart>
        <name>Fe</name>
        <dbReference type="ChEBI" id="CHEBI:18248"/>
    </ligandPart>
</feature>
<dbReference type="UniPathway" id="UPA00251">
    <property type="reaction ID" value="UER00324"/>
</dbReference>
<evidence type="ECO:0000256" key="6">
    <source>
        <dbReference type="ARBA" id="ARBA00022617"/>
    </source>
</evidence>
<dbReference type="EC" id="1.3.99.-" evidence="14 15"/>
<keyword evidence="11 14" id="KW-0408">Iron</keyword>
<evidence type="ECO:0000256" key="15">
    <source>
        <dbReference type="PIRNR" id="PIRNR004638"/>
    </source>
</evidence>
<proteinExistence type="inferred from homology"/>
<comment type="caution">
    <text evidence="16">The sequence shown here is derived from an EMBL/GenBank/DDBJ whole genome shotgun (WGS) entry which is preliminary data.</text>
</comment>
<keyword evidence="10 14" id="KW-0560">Oxidoreductase</keyword>
<feature type="transmembrane region" description="Helical" evidence="14">
    <location>
        <begin position="6"/>
        <end position="30"/>
    </location>
</feature>
<dbReference type="GO" id="GO:0005886">
    <property type="term" value="C:plasma membrane"/>
    <property type="evidence" value="ECO:0007669"/>
    <property type="project" value="UniProtKB-SubCell"/>
</dbReference>
<evidence type="ECO:0000256" key="3">
    <source>
        <dbReference type="ARBA" id="ARBA00006501"/>
    </source>
</evidence>
<evidence type="ECO:0000256" key="2">
    <source>
        <dbReference type="ARBA" id="ARBA00005073"/>
    </source>
</evidence>
<comment type="pathway">
    <text evidence="2 14 15">Porphyrin-containing compound metabolism; protoporphyrin-IX biosynthesis; protoporphyrin-IX from protoporphyrinogen-IX: step 1/1.</text>
</comment>
<dbReference type="RefSeq" id="WP_169020702.1">
    <property type="nucleotide sequence ID" value="NZ_JABBMT010000021.1"/>
</dbReference>
<keyword evidence="12 14" id="KW-0472">Membrane</keyword>
<dbReference type="InterPro" id="IPR005265">
    <property type="entry name" value="HemJ-like"/>
</dbReference>
<comment type="similarity">
    <text evidence="3 14 15">Belongs to the HemJ family.</text>
</comment>
<keyword evidence="7 14" id="KW-0812">Transmembrane</keyword>
<feature type="binding site" description="axial binding residue" evidence="14">
    <location>
        <position position="11"/>
    </location>
    <ligand>
        <name>heme</name>
        <dbReference type="ChEBI" id="CHEBI:30413"/>
    </ligand>
    <ligandPart>
        <name>Fe</name>
        <dbReference type="ChEBI" id="CHEBI:18248"/>
    </ligandPart>
</feature>
<comment type="cofactor">
    <cofactor evidence="14 15">
        <name>heme b</name>
        <dbReference type="ChEBI" id="CHEBI:60344"/>
    </cofactor>
    <text evidence="14 15">Binds 1 heme b (iron(II)-protoporphyrin IX) group per subunit.</text>
</comment>
<sequence>MSVLLIYKALHVFFMIAWFAGIFYLPRLFVYHAMNEEKACSAMLKIMERRLLLFVTPFALLTAVFGVLMIVEYGREWFKHSMWLHYKLVLVIILYLYHAYCFQLLADFKHDRNKRSDRFYRIFNELPVLVLLTIVFLAITKPSL</sequence>
<comment type="subcellular location">
    <subcellularLocation>
        <location evidence="1 14">Cell membrane</location>
        <topology evidence="1 14">Multi-pass membrane protein</topology>
    </subcellularLocation>
</comment>
<name>A0A7Y0HBN0_9GAMM</name>
<evidence type="ECO:0000256" key="13">
    <source>
        <dbReference type="ARBA" id="ARBA00048390"/>
    </source>
</evidence>
<dbReference type="PANTHER" id="PTHR40255:SF1">
    <property type="entry name" value="PROTOPORPHYRINOGEN IX OXIDASE"/>
    <property type="match status" value="1"/>
</dbReference>
<dbReference type="PIRSF" id="PIRSF004638">
    <property type="entry name" value="UCP004638"/>
    <property type="match status" value="1"/>
</dbReference>
<dbReference type="HAMAP" id="MF_02239">
    <property type="entry name" value="HemJ"/>
    <property type="match status" value="1"/>
</dbReference>
<evidence type="ECO:0000313" key="17">
    <source>
        <dbReference type="Proteomes" id="UP000570493"/>
    </source>
</evidence>
<feature type="transmembrane region" description="Helical" evidence="14">
    <location>
        <begin position="83"/>
        <end position="106"/>
    </location>
</feature>
<dbReference type="PANTHER" id="PTHR40255">
    <property type="entry name" value="UPF0093 MEMBRANE PROTEIN SLR1790"/>
    <property type="match status" value="1"/>
</dbReference>
<evidence type="ECO:0000256" key="11">
    <source>
        <dbReference type="ARBA" id="ARBA00023004"/>
    </source>
</evidence>
<keyword evidence="9 14" id="KW-1133">Transmembrane helix</keyword>
<evidence type="ECO:0000256" key="10">
    <source>
        <dbReference type="ARBA" id="ARBA00023002"/>
    </source>
</evidence>
<keyword evidence="5 14" id="KW-1003">Cell membrane</keyword>
<dbReference type="GO" id="GO:0006782">
    <property type="term" value="P:protoporphyrinogen IX biosynthetic process"/>
    <property type="evidence" value="ECO:0007669"/>
    <property type="project" value="UniProtKB-UniRule"/>
</dbReference>
<evidence type="ECO:0000313" key="16">
    <source>
        <dbReference type="EMBL" id="NMM41735.1"/>
    </source>
</evidence>
<keyword evidence="8 14" id="KW-0479">Metal-binding</keyword>
<dbReference type="GO" id="GO:0046872">
    <property type="term" value="F:metal ion binding"/>
    <property type="evidence" value="ECO:0007669"/>
    <property type="project" value="UniProtKB-UniRule"/>
</dbReference>
<comment type="catalytic activity">
    <reaction evidence="13 14 15">
        <text>protoporphyrinogen IX + 3 A = protoporphyrin IX + 3 AH2</text>
        <dbReference type="Rhea" id="RHEA:62000"/>
        <dbReference type="ChEBI" id="CHEBI:13193"/>
        <dbReference type="ChEBI" id="CHEBI:17499"/>
        <dbReference type="ChEBI" id="CHEBI:57306"/>
        <dbReference type="ChEBI" id="CHEBI:57307"/>
    </reaction>
</comment>
<comment type="subunit">
    <text evidence="14">Homodimer.</text>
</comment>
<accession>A0A7Y0HBN0</accession>
<evidence type="ECO:0000256" key="5">
    <source>
        <dbReference type="ARBA" id="ARBA00022475"/>
    </source>
</evidence>
<keyword evidence="6 14" id="KW-0349">Heme</keyword>
<protein>
    <recommendedName>
        <fullName evidence="4 14">Protoporphyrinogen IX oxidase</fullName>
        <shortName evidence="14">PPO</shortName>
        <ecNumber evidence="14 15">1.3.99.-</ecNumber>
    </recommendedName>
</protein>
<dbReference type="GO" id="GO:0070818">
    <property type="term" value="F:protoporphyrinogen oxidase activity"/>
    <property type="evidence" value="ECO:0007669"/>
    <property type="project" value="UniProtKB-UniRule"/>
</dbReference>
<keyword evidence="17" id="KW-1185">Reference proteome</keyword>
<organism evidence="16 17">
    <name type="scientific">Pseudoalteromonas arctica</name>
    <dbReference type="NCBI Taxonomy" id="394751"/>
    <lineage>
        <taxon>Bacteria</taxon>
        <taxon>Pseudomonadati</taxon>
        <taxon>Pseudomonadota</taxon>
        <taxon>Gammaproteobacteria</taxon>
        <taxon>Alteromonadales</taxon>
        <taxon>Pseudoalteromonadaceae</taxon>
        <taxon>Pseudoalteromonas</taxon>
    </lineage>
</organism>
<reference evidence="16" key="1">
    <citation type="submission" date="2020-04" db="EMBL/GenBank/DDBJ databases">
        <title>Genome Sequencing for Pseudoaltermonas arctica.</title>
        <authorList>
            <person name="Elkins N.S."/>
        </authorList>
    </citation>
    <scope>NUCLEOTIDE SEQUENCE [LARGE SCALE GENOMIC DNA]</scope>
    <source>
        <strain evidence="16">NEC-BIFX-2020_0012</strain>
    </source>
</reference>
<dbReference type="AlphaFoldDB" id="A0A7Y0HBN0"/>
<evidence type="ECO:0000256" key="9">
    <source>
        <dbReference type="ARBA" id="ARBA00022989"/>
    </source>
</evidence>
<comment type="function">
    <text evidence="14 15">Catalyzes the oxidation of protoporphyrinogen IX to protoporphyrin IX.</text>
</comment>
<evidence type="ECO:0000256" key="14">
    <source>
        <dbReference type="HAMAP-Rule" id="MF_02239"/>
    </source>
</evidence>
<evidence type="ECO:0000256" key="8">
    <source>
        <dbReference type="ARBA" id="ARBA00022723"/>
    </source>
</evidence>
<evidence type="ECO:0000256" key="1">
    <source>
        <dbReference type="ARBA" id="ARBA00004651"/>
    </source>
</evidence>
<evidence type="ECO:0000256" key="7">
    <source>
        <dbReference type="ARBA" id="ARBA00022692"/>
    </source>
</evidence>
<dbReference type="EMBL" id="JABBMT010000021">
    <property type="protein sequence ID" value="NMM41735.1"/>
    <property type="molecule type" value="Genomic_DNA"/>
</dbReference>
<feature type="transmembrane region" description="Helical" evidence="14">
    <location>
        <begin position="51"/>
        <end position="71"/>
    </location>
</feature>
<gene>
    <name evidence="16" type="ORF">HHO47_13125</name>
</gene>
<evidence type="ECO:0000256" key="4">
    <source>
        <dbReference type="ARBA" id="ARBA00017504"/>
    </source>
</evidence>